<name>A0A837IUH6_9LACO</name>
<dbReference type="AlphaFoldDB" id="A0A837IUH6"/>
<proteinExistence type="predicted"/>
<accession>A0A837IUH6</accession>
<reference evidence="1 2" key="1">
    <citation type="journal article" date="2015" name="BMC Microbiol.">
        <title>Lactobacillus ruminis strains cluster according to their mammalian gut source.</title>
        <authorList>
            <person name="O' Donnell M.M."/>
            <person name="Harris H.M."/>
            <person name="Lynch D.B."/>
            <person name="Ross R.P."/>
            <person name="O'Toole P.W."/>
        </authorList>
    </citation>
    <scope>NUCLEOTIDE SEQUENCE [LARGE SCALE GENOMIC DNA]</scope>
    <source>
        <strain evidence="1 2">ATCC 27780</strain>
    </source>
</reference>
<gene>
    <name evidence="1" type="ORF">LRB_67</name>
</gene>
<protein>
    <submittedName>
        <fullName evidence="1">Uncharacterized protein</fullName>
    </submittedName>
</protein>
<comment type="caution">
    <text evidence="1">The sequence shown here is derived from an EMBL/GenBank/DDBJ whole genome shotgun (WGS) entry which is preliminary data.</text>
</comment>
<evidence type="ECO:0000313" key="2">
    <source>
        <dbReference type="Proteomes" id="UP000035618"/>
    </source>
</evidence>
<sequence>MHKKRFFIFLLELSTRRLTRKRSDAKRNWQVINKRKEQNQQVDIHSLLIVDKLVIKSVERAKKATFKKKETVDNFRNIVDKSKSFTGSDLFTGDSA</sequence>
<evidence type="ECO:0000313" key="1">
    <source>
        <dbReference type="EMBL" id="KLA47566.1"/>
    </source>
</evidence>
<dbReference type="EMBL" id="JHAJ01000002">
    <property type="protein sequence ID" value="KLA47566.1"/>
    <property type="molecule type" value="Genomic_DNA"/>
</dbReference>
<organism evidence="1 2">
    <name type="scientific">Ligilactobacillus ruminis</name>
    <dbReference type="NCBI Taxonomy" id="1623"/>
    <lineage>
        <taxon>Bacteria</taxon>
        <taxon>Bacillati</taxon>
        <taxon>Bacillota</taxon>
        <taxon>Bacilli</taxon>
        <taxon>Lactobacillales</taxon>
        <taxon>Lactobacillaceae</taxon>
        <taxon>Ligilactobacillus</taxon>
    </lineage>
</organism>
<dbReference type="Proteomes" id="UP000035618">
    <property type="component" value="Unassembled WGS sequence"/>
</dbReference>